<sequence>MHGASRIKYAQSMYDVTHLMVQAGRPHAGRALPPHLLTLFRLLVFLHYLTLPNTGTSPLPSMNVSRIRQQPSAVMFRRIVRSSISKIQDARSSTSFS</sequence>
<accession>A0A0M8NZ32</accession>
<evidence type="ECO:0000313" key="2">
    <source>
        <dbReference type="Proteomes" id="UP000037696"/>
    </source>
</evidence>
<evidence type="ECO:0000313" key="1">
    <source>
        <dbReference type="EMBL" id="KOS37924.1"/>
    </source>
</evidence>
<proteinExistence type="predicted"/>
<reference evidence="1 2" key="1">
    <citation type="submission" date="2015-08" db="EMBL/GenBank/DDBJ databases">
        <title>Genome sequencing of Penicillium nordicum.</title>
        <authorList>
            <person name="Nguyen H.D."/>
            <person name="Seifert K.A."/>
        </authorList>
    </citation>
    <scope>NUCLEOTIDE SEQUENCE [LARGE SCALE GENOMIC DNA]</scope>
    <source>
        <strain evidence="1 2">DAOMC 185683</strain>
    </source>
</reference>
<dbReference type="EMBL" id="LHQQ01000284">
    <property type="protein sequence ID" value="KOS37924.1"/>
    <property type="molecule type" value="Genomic_DNA"/>
</dbReference>
<protein>
    <submittedName>
        <fullName evidence="1">Uncharacterized protein</fullName>
    </submittedName>
</protein>
<organism evidence="1 2">
    <name type="scientific">Penicillium nordicum</name>
    <dbReference type="NCBI Taxonomy" id="229535"/>
    <lineage>
        <taxon>Eukaryota</taxon>
        <taxon>Fungi</taxon>
        <taxon>Dikarya</taxon>
        <taxon>Ascomycota</taxon>
        <taxon>Pezizomycotina</taxon>
        <taxon>Eurotiomycetes</taxon>
        <taxon>Eurotiomycetidae</taxon>
        <taxon>Eurotiales</taxon>
        <taxon>Aspergillaceae</taxon>
        <taxon>Penicillium</taxon>
    </lineage>
</organism>
<name>A0A0M8NZ32_9EURO</name>
<comment type="caution">
    <text evidence="1">The sequence shown here is derived from an EMBL/GenBank/DDBJ whole genome shotgun (WGS) entry which is preliminary data.</text>
</comment>
<keyword evidence="2" id="KW-1185">Reference proteome</keyword>
<gene>
    <name evidence="1" type="ORF">ACN38_g11265</name>
</gene>
<dbReference type="Proteomes" id="UP000037696">
    <property type="component" value="Unassembled WGS sequence"/>
</dbReference>
<dbReference type="AlphaFoldDB" id="A0A0M8NZ32"/>